<dbReference type="Proteomes" id="UP001634394">
    <property type="component" value="Unassembled WGS sequence"/>
</dbReference>
<dbReference type="AlphaFoldDB" id="A0ABD3WGZ6"/>
<sequence>MGLHFQLLRATPVIVCQKYASISLTSATTGFISFRSNFIFNSSISIFNRLFISMSLDVFDCPTFLSFFDCPGLPLYELETQFSREELALASQKVTISSDPKFRVGFKISNSEDFVIFSRHYD</sequence>
<protein>
    <submittedName>
        <fullName evidence="1">Uncharacterized protein</fullName>
    </submittedName>
</protein>
<gene>
    <name evidence="1" type="ORF">ACJMK2_036356</name>
</gene>
<keyword evidence="2" id="KW-1185">Reference proteome</keyword>
<name>A0ABD3WGZ6_SINWO</name>
<evidence type="ECO:0000313" key="1">
    <source>
        <dbReference type="EMBL" id="KAL3873215.1"/>
    </source>
</evidence>
<proteinExistence type="predicted"/>
<reference evidence="1 2" key="1">
    <citation type="submission" date="2024-11" db="EMBL/GenBank/DDBJ databases">
        <title>Chromosome-level genome assembly of the freshwater bivalve Anodonta woodiana.</title>
        <authorList>
            <person name="Chen X."/>
        </authorList>
    </citation>
    <scope>NUCLEOTIDE SEQUENCE [LARGE SCALE GENOMIC DNA]</scope>
    <source>
        <strain evidence="1">MN2024</strain>
        <tissue evidence="1">Gills</tissue>
    </source>
</reference>
<dbReference type="EMBL" id="JBJQND010000006">
    <property type="protein sequence ID" value="KAL3873215.1"/>
    <property type="molecule type" value="Genomic_DNA"/>
</dbReference>
<accession>A0ABD3WGZ6</accession>
<organism evidence="1 2">
    <name type="scientific">Sinanodonta woodiana</name>
    <name type="common">Chinese pond mussel</name>
    <name type="synonym">Anodonta woodiana</name>
    <dbReference type="NCBI Taxonomy" id="1069815"/>
    <lineage>
        <taxon>Eukaryota</taxon>
        <taxon>Metazoa</taxon>
        <taxon>Spiralia</taxon>
        <taxon>Lophotrochozoa</taxon>
        <taxon>Mollusca</taxon>
        <taxon>Bivalvia</taxon>
        <taxon>Autobranchia</taxon>
        <taxon>Heteroconchia</taxon>
        <taxon>Palaeoheterodonta</taxon>
        <taxon>Unionida</taxon>
        <taxon>Unionoidea</taxon>
        <taxon>Unionidae</taxon>
        <taxon>Unioninae</taxon>
        <taxon>Sinanodonta</taxon>
    </lineage>
</organism>
<evidence type="ECO:0000313" key="2">
    <source>
        <dbReference type="Proteomes" id="UP001634394"/>
    </source>
</evidence>
<comment type="caution">
    <text evidence="1">The sequence shown here is derived from an EMBL/GenBank/DDBJ whole genome shotgun (WGS) entry which is preliminary data.</text>
</comment>